<dbReference type="InterPro" id="IPR001126">
    <property type="entry name" value="UmuC"/>
</dbReference>
<dbReference type="InterPro" id="IPR043502">
    <property type="entry name" value="DNA/RNA_pol_sf"/>
</dbReference>
<evidence type="ECO:0000313" key="8">
    <source>
        <dbReference type="Proteomes" id="UP000628448"/>
    </source>
</evidence>
<dbReference type="PROSITE" id="PS50173">
    <property type="entry name" value="UMUC"/>
    <property type="match status" value="1"/>
</dbReference>
<evidence type="ECO:0000256" key="5">
    <source>
        <dbReference type="ARBA" id="ARBA00023236"/>
    </source>
</evidence>
<dbReference type="EMBL" id="JADWYR010000005">
    <property type="protein sequence ID" value="MBG9378787.1"/>
    <property type="molecule type" value="Genomic_DNA"/>
</dbReference>
<dbReference type="CDD" id="cd01700">
    <property type="entry name" value="PolY_Pol_V_umuC"/>
    <property type="match status" value="1"/>
</dbReference>
<keyword evidence="8" id="KW-1185">Reference proteome</keyword>
<name>A0A931MDV7_9BACT</name>
<dbReference type="InterPro" id="IPR050116">
    <property type="entry name" value="DNA_polymerase-Y"/>
</dbReference>
<dbReference type="PANTHER" id="PTHR11076">
    <property type="entry name" value="DNA REPAIR POLYMERASE UMUC / TRANSFERASE FAMILY MEMBER"/>
    <property type="match status" value="1"/>
</dbReference>
<dbReference type="GO" id="GO:0005829">
    <property type="term" value="C:cytosol"/>
    <property type="evidence" value="ECO:0007669"/>
    <property type="project" value="TreeGrafter"/>
</dbReference>
<dbReference type="Proteomes" id="UP000628448">
    <property type="component" value="Unassembled WGS sequence"/>
</dbReference>
<evidence type="ECO:0000259" key="6">
    <source>
        <dbReference type="PROSITE" id="PS50173"/>
    </source>
</evidence>
<dbReference type="Gene3D" id="1.10.150.20">
    <property type="entry name" value="5' to 3' exonuclease, C-terminal subdomain"/>
    <property type="match status" value="1"/>
</dbReference>
<dbReference type="InterPro" id="IPR043128">
    <property type="entry name" value="Rev_trsase/Diguanyl_cyclase"/>
</dbReference>
<dbReference type="Gene3D" id="3.40.1170.60">
    <property type="match status" value="1"/>
</dbReference>
<gene>
    <name evidence="7" type="ORF">I5907_21320</name>
</gene>
<dbReference type="PANTHER" id="PTHR11076:SF34">
    <property type="entry name" value="PROTEIN UMUC"/>
    <property type="match status" value="1"/>
</dbReference>
<dbReference type="RefSeq" id="WP_196992894.1">
    <property type="nucleotide sequence ID" value="NZ_JADWYR010000005.1"/>
</dbReference>
<dbReference type="Pfam" id="PF11799">
    <property type="entry name" value="IMS_C"/>
    <property type="match status" value="1"/>
</dbReference>
<evidence type="ECO:0000256" key="4">
    <source>
        <dbReference type="ARBA" id="ARBA00023204"/>
    </source>
</evidence>
<reference evidence="7" key="1">
    <citation type="submission" date="2020-11" db="EMBL/GenBank/DDBJ databases">
        <title>Bacterial whole genome sequence for Panacibacter sp. DH6.</title>
        <authorList>
            <person name="Le V."/>
            <person name="Ko S."/>
            <person name="Ahn C.-Y."/>
            <person name="Oh H.-M."/>
        </authorList>
    </citation>
    <scope>NUCLEOTIDE SEQUENCE</scope>
    <source>
        <strain evidence="7">DH6</strain>
    </source>
</reference>
<keyword evidence="4" id="KW-0234">DNA repair</keyword>
<keyword evidence="2" id="KW-0227">DNA damage</keyword>
<dbReference type="Gene3D" id="3.30.70.270">
    <property type="match status" value="1"/>
</dbReference>
<comment type="similarity">
    <text evidence="1">Belongs to the DNA polymerase type-Y family.</text>
</comment>
<dbReference type="GO" id="GO:0042276">
    <property type="term" value="P:error-prone translesion synthesis"/>
    <property type="evidence" value="ECO:0007669"/>
    <property type="project" value="TreeGrafter"/>
</dbReference>
<sequence>MYALVDCNNFYCSCERLFNPKLEGKPIVVLSNNDGCAIARSDEAKAIGIVMGTPEFMIREQLKEHNVKIFSSNYTLYGDLSDRVMKTLASFVPRMEIYSIDEAFLDMHELQHTDLLKLAVEIRRTIRKHIGIPVTVGIAPTKTLAKMANRYAKKRYKDVGVYWAADQRLIDEMLAFTEVGDIWGIGMQYARKLTLKGFKTAMDLKSAPDDWIRQQMSVVGLRLIHELRGQASIKWEFTPPAKKNICTSRSFGKLITEYKTIAEAVTNYTALCALKLRQQNACAARLNVFLQTNPHRTQDQQYMHSVTLALEVASNITSELIKYALKGLSIIYKPGYNFMKCGVMVLDIIPQDKIQYSFFDTAERTKQRTMMQAFDKVNRVFGKDIVRFASQGFEKKYRLRAEFLSKRYSTNIDELVIIKD</sequence>
<evidence type="ECO:0000256" key="2">
    <source>
        <dbReference type="ARBA" id="ARBA00022763"/>
    </source>
</evidence>
<keyword evidence="5" id="KW-0742">SOS response</keyword>
<keyword evidence="3" id="KW-0741">SOS mutagenesis</keyword>
<dbReference type="GO" id="GO:0006281">
    <property type="term" value="P:DNA repair"/>
    <property type="evidence" value="ECO:0007669"/>
    <property type="project" value="UniProtKB-KW"/>
</dbReference>
<accession>A0A931MDV7</accession>
<dbReference type="GO" id="GO:0003887">
    <property type="term" value="F:DNA-directed DNA polymerase activity"/>
    <property type="evidence" value="ECO:0007669"/>
    <property type="project" value="TreeGrafter"/>
</dbReference>
<protein>
    <submittedName>
        <fullName evidence="7">Y-family DNA polymerase</fullName>
    </submittedName>
</protein>
<evidence type="ECO:0000256" key="1">
    <source>
        <dbReference type="ARBA" id="ARBA00010945"/>
    </source>
</evidence>
<dbReference type="SUPFAM" id="SSF56672">
    <property type="entry name" value="DNA/RNA polymerases"/>
    <property type="match status" value="1"/>
</dbReference>
<feature type="domain" description="UmuC" evidence="6">
    <location>
        <begin position="2"/>
        <end position="186"/>
    </location>
</feature>
<organism evidence="7 8">
    <name type="scientific">Panacibacter microcysteis</name>
    <dbReference type="NCBI Taxonomy" id="2793269"/>
    <lineage>
        <taxon>Bacteria</taxon>
        <taxon>Pseudomonadati</taxon>
        <taxon>Bacteroidota</taxon>
        <taxon>Chitinophagia</taxon>
        <taxon>Chitinophagales</taxon>
        <taxon>Chitinophagaceae</taxon>
        <taxon>Panacibacter</taxon>
    </lineage>
</organism>
<dbReference type="AlphaFoldDB" id="A0A931MDV7"/>
<dbReference type="InterPro" id="IPR017961">
    <property type="entry name" value="DNA_pol_Y-fam_little_finger"/>
</dbReference>
<dbReference type="GO" id="GO:0009432">
    <property type="term" value="P:SOS response"/>
    <property type="evidence" value="ECO:0007669"/>
    <property type="project" value="UniProtKB-KW"/>
</dbReference>
<comment type="caution">
    <text evidence="7">The sequence shown here is derived from an EMBL/GenBank/DDBJ whole genome shotgun (WGS) entry which is preliminary data.</text>
</comment>
<dbReference type="GO" id="GO:0003684">
    <property type="term" value="F:damaged DNA binding"/>
    <property type="evidence" value="ECO:0007669"/>
    <property type="project" value="InterPro"/>
</dbReference>
<dbReference type="Pfam" id="PF13438">
    <property type="entry name" value="DUF4113"/>
    <property type="match status" value="1"/>
</dbReference>
<evidence type="ECO:0000256" key="3">
    <source>
        <dbReference type="ARBA" id="ARBA00023199"/>
    </source>
</evidence>
<dbReference type="InterPro" id="IPR025188">
    <property type="entry name" value="DUF4113"/>
</dbReference>
<proteinExistence type="inferred from homology"/>
<evidence type="ECO:0000313" key="7">
    <source>
        <dbReference type="EMBL" id="MBG9378787.1"/>
    </source>
</evidence>
<dbReference type="Pfam" id="PF00817">
    <property type="entry name" value="IMS"/>
    <property type="match status" value="1"/>
</dbReference>